<evidence type="ECO:0000313" key="1">
    <source>
        <dbReference type="EMBL" id="CEF67208.1"/>
    </source>
</evidence>
<accession>A0A090LGI3</accession>
<dbReference type="WormBase" id="SRAE_2000187300">
    <property type="protein sequence ID" value="SRP08890"/>
    <property type="gene ID" value="WBGene00262079"/>
</dbReference>
<name>A0A090LGI3_STRRB</name>
<dbReference type="AlphaFoldDB" id="A0A090LGI3"/>
<dbReference type="RefSeq" id="XP_024506408.1">
    <property type="nucleotide sequence ID" value="XM_024652875.1"/>
</dbReference>
<proteinExistence type="predicted"/>
<gene>
    <name evidence="1 3 4" type="ORF">SRAE_2000187300</name>
</gene>
<evidence type="ECO:0000313" key="2">
    <source>
        <dbReference type="Proteomes" id="UP000035682"/>
    </source>
</evidence>
<evidence type="ECO:0000313" key="4">
    <source>
        <dbReference type="WormBase" id="SRAE_2000187300"/>
    </source>
</evidence>
<dbReference type="WBParaSite" id="SRAE_2000187300.1">
    <property type="protein sequence ID" value="SRAE_2000187300.1"/>
    <property type="gene ID" value="WBGene00262079"/>
</dbReference>
<sequence length="1057" mass="122013">MVCQIINLLENGYSPKLILKLLDECGKDEFDFFEALLELYCVVGQKGTGTINSHELRNGNCLSWGKKLSSSKVSDRNNKYGGWLPICESHYIEYAAAFNSLKGLGAFLKSRKPNLKDKIKKFTTSSSVISALGEKKEKDYDPISDSVQPLVSVSEMLFDCGDWFLSPKENCSKSIGKNNISNVYRIQLGYLMGKNKRFSELIEVLCILAQRFVEYVESTSVGVEVFKLLLEQASGVDESGTAELFLSIMLTTSFEKEYSRHQCKSKHHDLSHSLEESMSLYDLKCIADLRRAYFGKVVNVKLLSDCEKKKVYFQTLQSLDFLHQMVYFNDKDAIKLSLNFAHWWVYSSSPLAITQSVQLLRYIFEVGKNMLDNLITIEEIHKLCSWIFLLISHNKNNTEFLYDKQITLDSIPLLTEEEIKECVELYKYIILNFHHSVSTKELRLLTNIVNDSTTLKSISHIIIGYCKVDLKSLKNLKDIIKISINFCCENNRLNFLKLFVAESGGNALEMLAEFFDETFNTLLNKKQNDVALASVLISIEYLESTIETLKDLRIKFDDDVYLSSLQKFKFIELFEKLFNSTTSCYPLLNPSLKLLLTLLKTNISWFVTKENITKLNIYLEDIFILTKDRITILYLSKIFLFLYDWTRNTFGLDSKEFKDIVEFLCLKLVKKCFEILMKNHNKLQVDPIKLGQEELFFYSLNQEHLFAAIKIGALPMIGSKQPQKIFEMLISTTNLLIKLTTPIARKVISEVMTILPKYALHICFVGKNPENMDNFLKILHLLEQLLSNPNISIGKAITSYFNCISKLCIRQSSSATRTEMIKVLLGEEILKQLSYILINEIFGDTPFYFDVQNSNIQAMYLNSPTKDKLNDIGSKSLEVSPFIEDLSLLDENANNEISKKRLQVFGKRYKRPLEQYFKLGNEEYSKFYFNHVALRLSKVGLLSSHLLEEWDRKKDLLSSVKTLFFLTSNNELKKVIEMSLEWVYAYIILCPWQKYEDLFTNIKACFLFDGNISNGRFEFYDKISIKIFSILECNKTLSNDLKCEFAHHALSRLALRK</sequence>
<dbReference type="GeneID" id="36379573"/>
<reference evidence="1 2" key="1">
    <citation type="submission" date="2014-09" db="EMBL/GenBank/DDBJ databases">
        <authorList>
            <person name="Martin A.A."/>
        </authorList>
    </citation>
    <scope>NUCLEOTIDE SEQUENCE</scope>
    <source>
        <strain evidence="2">ED321</strain>
        <strain evidence="1">ED321 Heterogonic</strain>
    </source>
</reference>
<dbReference type="CTD" id="36379573"/>
<dbReference type="Proteomes" id="UP000035682">
    <property type="component" value="Unplaced"/>
</dbReference>
<dbReference type="EMBL" id="LN609529">
    <property type="protein sequence ID" value="CEF67208.1"/>
    <property type="molecule type" value="Genomic_DNA"/>
</dbReference>
<keyword evidence="2" id="KW-1185">Reference proteome</keyword>
<organism evidence="1">
    <name type="scientific">Strongyloides ratti</name>
    <name type="common">Parasitic roundworm</name>
    <dbReference type="NCBI Taxonomy" id="34506"/>
    <lineage>
        <taxon>Eukaryota</taxon>
        <taxon>Metazoa</taxon>
        <taxon>Ecdysozoa</taxon>
        <taxon>Nematoda</taxon>
        <taxon>Chromadorea</taxon>
        <taxon>Rhabditida</taxon>
        <taxon>Tylenchina</taxon>
        <taxon>Panagrolaimomorpha</taxon>
        <taxon>Strongyloidoidea</taxon>
        <taxon>Strongyloididae</taxon>
        <taxon>Strongyloides</taxon>
    </lineage>
</organism>
<reference evidence="3" key="2">
    <citation type="submission" date="2020-12" db="UniProtKB">
        <authorList>
            <consortium name="WormBaseParasite"/>
        </authorList>
    </citation>
    <scope>IDENTIFICATION</scope>
</reference>
<protein>
    <submittedName>
        <fullName evidence="1 3">Uncharacterized protein</fullName>
    </submittedName>
</protein>
<evidence type="ECO:0000313" key="3">
    <source>
        <dbReference type="WBParaSite" id="SRAE_2000187300.1"/>
    </source>
</evidence>